<name>A0A392VWS9_9FABA</name>
<keyword evidence="1" id="KW-0812">Transmembrane</keyword>
<dbReference type="AlphaFoldDB" id="A0A392VWS9"/>
<dbReference type="EMBL" id="LXQA011286243">
    <property type="protein sequence ID" value="MCI91929.1"/>
    <property type="molecule type" value="Genomic_DNA"/>
</dbReference>
<proteinExistence type="predicted"/>
<feature type="non-terminal residue" evidence="2">
    <location>
        <position position="1"/>
    </location>
</feature>
<keyword evidence="1" id="KW-0472">Membrane</keyword>
<evidence type="ECO:0000313" key="3">
    <source>
        <dbReference type="Proteomes" id="UP000265520"/>
    </source>
</evidence>
<accession>A0A392VWS9</accession>
<dbReference type="Proteomes" id="UP000265520">
    <property type="component" value="Unassembled WGS sequence"/>
</dbReference>
<keyword evidence="3" id="KW-1185">Reference proteome</keyword>
<reference evidence="2 3" key="1">
    <citation type="journal article" date="2018" name="Front. Plant Sci.">
        <title>Red Clover (Trifolium pratense) and Zigzag Clover (T. medium) - A Picture of Genomic Similarities and Differences.</title>
        <authorList>
            <person name="Dluhosova J."/>
            <person name="Istvanek J."/>
            <person name="Nedelnik J."/>
            <person name="Repkova J."/>
        </authorList>
    </citation>
    <scope>NUCLEOTIDE SEQUENCE [LARGE SCALE GENOMIC DNA]</scope>
    <source>
        <strain evidence="3">cv. 10/8</strain>
        <tissue evidence="2">Leaf</tissue>
    </source>
</reference>
<evidence type="ECO:0000313" key="2">
    <source>
        <dbReference type="EMBL" id="MCI91929.1"/>
    </source>
</evidence>
<sequence length="62" mass="6894">AVKCAVKCAVKRQHSSVQESIDPGDKLLYQAIALFLNVVGNILHLIDPRVFLYSRTASMFSM</sequence>
<keyword evidence="1" id="KW-1133">Transmembrane helix</keyword>
<organism evidence="2 3">
    <name type="scientific">Trifolium medium</name>
    <dbReference type="NCBI Taxonomy" id="97028"/>
    <lineage>
        <taxon>Eukaryota</taxon>
        <taxon>Viridiplantae</taxon>
        <taxon>Streptophyta</taxon>
        <taxon>Embryophyta</taxon>
        <taxon>Tracheophyta</taxon>
        <taxon>Spermatophyta</taxon>
        <taxon>Magnoliopsida</taxon>
        <taxon>eudicotyledons</taxon>
        <taxon>Gunneridae</taxon>
        <taxon>Pentapetalae</taxon>
        <taxon>rosids</taxon>
        <taxon>fabids</taxon>
        <taxon>Fabales</taxon>
        <taxon>Fabaceae</taxon>
        <taxon>Papilionoideae</taxon>
        <taxon>50 kb inversion clade</taxon>
        <taxon>NPAAA clade</taxon>
        <taxon>Hologalegina</taxon>
        <taxon>IRL clade</taxon>
        <taxon>Trifolieae</taxon>
        <taxon>Trifolium</taxon>
    </lineage>
</organism>
<protein>
    <submittedName>
        <fullName evidence="2">Uncharacterized protein</fullName>
    </submittedName>
</protein>
<feature type="transmembrane region" description="Helical" evidence="1">
    <location>
        <begin position="27"/>
        <end position="46"/>
    </location>
</feature>
<comment type="caution">
    <text evidence="2">The sequence shown here is derived from an EMBL/GenBank/DDBJ whole genome shotgun (WGS) entry which is preliminary data.</text>
</comment>
<evidence type="ECO:0000256" key="1">
    <source>
        <dbReference type="SAM" id="Phobius"/>
    </source>
</evidence>